<gene>
    <name evidence="2" type="ORF">SAMN05443377_1503</name>
</gene>
<keyword evidence="3" id="KW-1185">Reference proteome</keyword>
<evidence type="ECO:0000256" key="1">
    <source>
        <dbReference type="SAM" id="Phobius"/>
    </source>
</evidence>
<evidence type="ECO:0000313" key="3">
    <source>
        <dbReference type="Proteomes" id="UP000198815"/>
    </source>
</evidence>
<keyword evidence="1" id="KW-0812">Transmembrane</keyword>
<proteinExistence type="predicted"/>
<dbReference type="EMBL" id="FOGZ01000050">
    <property type="protein sequence ID" value="SES05864.1"/>
    <property type="molecule type" value="Genomic_DNA"/>
</dbReference>
<reference evidence="2 3" key="1">
    <citation type="submission" date="2016-10" db="EMBL/GenBank/DDBJ databases">
        <authorList>
            <person name="de Groot N.N."/>
        </authorList>
    </citation>
    <scope>NUCLEOTIDE SEQUENCE [LARGE SCALE GENOMIC DNA]</scope>
    <source>
        <strain evidence="2 3">DSM 16859</strain>
    </source>
</reference>
<evidence type="ECO:0008006" key="4">
    <source>
        <dbReference type="Google" id="ProtNLM"/>
    </source>
</evidence>
<dbReference type="OrthoDB" id="3196846at2"/>
<evidence type="ECO:0000313" key="2">
    <source>
        <dbReference type="EMBL" id="SES05864.1"/>
    </source>
</evidence>
<dbReference type="STRING" id="64702.SAMN05443377_1503"/>
<dbReference type="Proteomes" id="UP000198815">
    <property type="component" value="Unassembled WGS sequence"/>
</dbReference>
<keyword evidence="1" id="KW-1133">Transmembrane helix</keyword>
<feature type="transmembrane region" description="Helical" evidence="1">
    <location>
        <begin position="20"/>
        <end position="39"/>
    </location>
</feature>
<feature type="transmembrane region" description="Helical" evidence="1">
    <location>
        <begin position="122"/>
        <end position="143"/>
    </location>
</feature>
<feature type="transmembrane region" description="Helical" evidence="1">
    <location>
        <begin position="79"/>
        <end position="101"/>
    </location>
</feature>
<sequence length="284" mass="30574">MRKLTASGRLLSIELGRAFAGRPMMVALAGGAAIVALHMTKIVPLSQEGADTLARFGPKPTYSPPSLYQNWLGYDMSGAASLLFLFLMPLLACLPYGTSLFDDRRRGYDINVVSRVSRTQFYLAKAAAVFAAGGVAVVFPLAIDLVATASFLPAIRPEVTNYGIPETGMWSALFFAHPLIYVLSYIAVNFLWGGTIAMLAMLAGYVVHNRIVVVTAPLIVLWIVAFGFASTPEGWAAKYSPMDLVNPHQVAIGISFGALAIEWLIVTGLAVGFLAMRARRDEAL</sequence>
<name>A0A1H9U9P5_9ACTN</name>
<organism evidence="2 3">
    <name type="scientific">Propionibacterium cyclohexanicum</name>
    <dbReference type="NCBI Taxonomy" id="64702"/>
    <lineage>
        <taxon>Bacteria</taxon>
        <taxon>Bacillati</taxon>
        <taxon>Actinomycetota</taxon>
        <taxon>Actinomycetes</taxon>
        <taxon>Propionibacteriales</taxon>
        <taxon>Propionibacteriaceae</taxon>
        <taxon>Propionibacterium</taxon>
    </lineage>
</organism>
<keyword evidence="1" id="KW-0472">Membrane</keyword>
<accession>A0A1H9U9P5</accession>
<feature type="transmembrane region" description="Helical" evidence="1">
    <location>
        <begin position="250"/>
        <end position="275"/>
    </location>
</feature>
<feature type="transmembrane region" description="Helical" evidence="1">
    <location>
        <begin position="179"/>
        <end position="204"/>
    </location>
</feature>
<dbReference type="RefSeq" id="WP_143052925.1">
    <property type="nucleotide sequence ID" value="NZ_FOGZ01000050.1"/>
</dbReference>
<feature type="transmembrane region" description="Helical" evidence="1">
    <location>
        <begin position="211"/>
        <end position="230"/>
    </location>
</feature>
<protein>
    <recommendedName>
        <fullName evidence="4">ABC-2 family transporter protein</fullName>
    </recommendedName>
</protein>
<dbReference type="AlphaFoldDB" id="A0A1H9U9P5"/>